<dbReference type="PaxDb" id="4113-PGSC0003DMT400086321"/>
<organism evidence="2 3">
    <name type="scientific">Solanum tuberosum</name>
    <name type="common">Potato</name>
    <dbReference type="NCBI Taxonomy" id="4113"/>
    <lineage>
        <taxon>Eukaryota</taxon>
        <taxon>Viridiplantae</taxon>
        <taxon>Streptophyta</taxon>
        <taxon>Embryophyta</taxon>
        <taxon>Tracheophyta</taxon>
        <taxon>Spermatophyta</taxon>
        <taxon>Magnoliopsida</taxon>
        <taxon>eudicotyledons</taxon>
        <taxon>Gunneridae</taxon>
        <taxon>Pentapetalae</taxon>
        <taxon>asterids</taxon>
        <taxon>lamiids</taxon>
        <taxon>Solanales</taxon>
        <taxon>Solanaceae</taxon>
        <taxon>Solanoideae</taxon>
        <taxon>Solaneae</taxon>
        <taxon>Solanum</taxon>
    </lineage>
</organism>
<dbReference type="InParanoid" id="M1DBH3"/>
<keyword evidence="3" id="KW-1185">Reference proteome</keyword>
<reference evidence="3" key="1">
    <citation type="journal article" date="2011" name="Nature">
        <title>Genome sequence and analysis of the tuber crop potato.</title>
        <authorList>
            <consortium name="The Potato Genome Sequencing Consortium"/>
        </authorList>
    </citation>
    <scope>NUCLEOTIDE SEQUENCE [LARGE SCALE GENOMIC DNA]</scope>
    <source>
        <strain evidence="3">cv. DM1-3 516 R44</strain>
    </source>
</reference>
<sequence length="82" mass="8741">MVYTRLNGVRPVTPINEPAEESTTRGRSRGRGRGLVGPGVLPAVQAVKPSINCPITDTIPRVDGTSSTDAFFSSLVGSRDDW</sequence>
<evidence type="ECO:0000256" key="1">
    <source>
        <dbReference type="SAM" id="MobiDB-lite"/>
    </source>
</evidence>
<protein>
    <submittedName>
        <fullName evidence="2">'chromo' domain containing protein</fullName>
    </submittedName>
</protein>
<dbReference type="HOGENOM" id="CLU_2562898_0_0_1"/>
<proteinExistence type="predicted"/>
<reference evidence="2" key="2">
    <citation type="submission" date="2015-06" db="UniProtKB">
        <authorList>
            <consortium name="EnsemblPlants"/>
        </authorList>
    </citation>
    <scope>IDENTIFICATION</scope>
    <source>
        <strain evidence="2">DM1-3 516 R44</strain>
    </source>
</reference>
<evidence type="ECO:0000313" key="3">
    <source>
        <dbReference type="Proteomes" id="UP000011115"/>
    </source>
</evidence>
<name>M1DBH3_SOLTU</name>
<evidence type="ECO:0000313" key="2">
    <source>
        <dbReference type="EnsemblPlants" id="PGSC0003DMT400086321"/>
    </source>
</evidence>
<dbReference type="Proteomes" id="UP000011115">
    <property type="component" value="Unassembled WGS sequence"/>
</dbReference>
<feature type="region of interest" description="Disordered" evidence="1">
    <location>
        <begin position="1"/>
        <end position="37"/>
    </location>
</feature>
<dbReference type="EnsemblPlants" id="PGSC0003DMT400086321">
    <property type="protein sequence ID" value="PGSC0003DMT400086321"/>
    <property type="gene ID" value="PGSC0003DMG400035892"/>
</dbReference>
<dbReference type="Gramene" id="PGSC0003DMT400086321">
    <property type="protein sequence ID" value="PGSC0003DMT400086321"/>
    <property type="gene ID" value="PGSC0003DMG400035892"/>
</dbReference>
<accession>M1DBH3</accession>
<dbReference type="AlphaFoldDB" id="M1DBH3"/>